<dbReference type="SUPFAM" id="SSF54001">
    <property type="entry name" value="Cysteine proteinases"/>
    <property type="match status" value="1"/>
</dbReference>
<proteinExistence type="predicted"/>
<dbReference type="EMBL" id="VVXK01000004">
    <property type="protein sequence ID" value="KAA2371166.1"/>
    <property type="molecule type" value="Genomic_DNA"/>
</dbReference>
<dbReference type="AlphaFoldDB" id="A0A5B3GCY8"/>
<accession>A0A5B3GCY8</accession>
<name>A0A5B3GCY8_9BACT</name>
<dbReference type="InterPro" id="IPR038765">
    <property type="entry name" value="Papain-like_cys_pep_sf"/>
</dbReference>
<evidence type="ECO:0000313" key="2">
    <source>
        <dbReference type="Proteomes" id="UP000323567"/>
    </source>
</evidence>
<evidence type="ECO:0000313" key="1">
    <source>
        <dbReference type="EMBL" id="KAA2371166.1"/>
    </source>
</evidence>
<sequence>MKKLFKIAGIALLSLIGLLLAIFLLARFVFREQAIDYLTGFEKQQRVELLRAAGPYAADTVQYRFTYKQDTARAREIREYFRLDTLVNPAATTWDNARALAQFVARNIPHANQKVHPETRNAIGLWEYTRTVEPAFNCRLHSILLHELLLSQGIVNRFVTCLPADSLDRDCHVVNLVWLPECEKWAMIDSDMQSYVASPEGEALSLEEMRQRTVAGEPMAVHRLLGTRDPENYLSYWAKNLYWFTCWEQTGYDKEVGYEGRAIALLPPGFEGFSLDESTVRTSDADRFWAAPQPAE</sequence>
<protein>
    <submittedName>
        <fullName evidence="1">Transglutaminase domain-containing protein</fullName>
    </submittedName>
</protein>
<dbReference type="Proteomes" id="UP000323567">
    <property type="component" value="Unassembled WGS sequence"/>
</dbReference>
<organism evidence="1 2">
    <name type="scientific">Alistipes shahii</name>
    <dbReference type="NCBI Taxonomy" id="328814"/>
    <lineage>
        <taxon>Bacteria</taxon>
        <taxon>Pseudomonadati</taxon>
        <taxon>Bacteroidota</taxon>
        <taxon>Bacteroidia</taxon>
        <taxon>Bacteroidales</taxon>
        <taxon>Rikenellaceae</taxon>
        <taxon>Alistipes</taxon>
    </lineage>
</organism>
<dbReference type="RefSeq" id="WP_149887073.1">
    <property type="nucleotide sequence ID" value="NZ_CAUEJE010000017.1"/>
</dbReference>
<reference evidence="1 2" key="1">
    <citation type="journal article" date="2019" name="Nat. Med.">
        <title>A library of human gut bacterial isolates paired with longitudinal multiomics data enables mechanistic microbiome research.</title>
        <authorList>
            <person name="Poyet M."/>
            <person name="Groussin M."/>
            <person name="Gibbons S.M."/>
            <person name="Avila-Pacheco J."/>
            <person name="Jiang X."/>
            <person name="Kearney S.M."/>
            <person name="Perrotta A.R."/>
            <person name="Berdy B."/>
            <person name="Zhao S."/>
            <person name="Lieberman T.D."/>
            <person name="Swanson P.K."/>
            <person name="Smith M."/>
            <person name="Roesemann S."/>
            <person name="Alexander J.E."/>
            <person name="Rich S.A."/>
            <person name="Livny J."/>
            <person name="Vlamakis H."/>
            <person name="Clish C."/>
            <person name="Bullock K."/>
            <person name="Deik A."/>
            <person name="Scott J."/>
            <person name="Pierce K.A."/>
            <person name="Xavier R.J."/>
            <person name="Alm E.J."/>
        </authorList>
    </citation>
    <scope>NUCLEOTIDE SEQUENCE [LARGE SCALE GENOMIC DNA]</scope>
    <source>
        <strain evidence="1 2">BIOML-A2</strain>
    </source>
</reference>
<gene>
    <name evidence="1" type="ORF">F2Y13_04250</name>
</gene>
<comment type="caution">
    <text evidence="1">The sequence shown here is derived from an EMBL/GenBank/DDBJ whole genome shotgun (WGS) entry which is preliminary data.</text>
</comment>